<dbReference type="InterPro" id="IPR029061">
    <property type="entry name" value="THDP-binding"/>
</dbReference>
<dbReference type="STRING" id="762983.HMPREF9444_00105"/>
<dbReference type="Gene3D" id="3.40.50.970">
    <property type="match status" value="1"/>
</dbReference>
<keyword evidence="4" id="KW-0479">Metal-binding</keyword>
<feature type="domain" description="Transketolase N-terminal" evidence="6">
    <location>
        <begin position="6"/>
        <end position="268"/>
    </location>
</feature>
<dbReference type="SUPFAM" id="SSF52518">
    <property type="entry name" value="Thiamin diphosphate-binding fold (THDP-binding)"/>
    <property type="match status" value="1"/>
</dbReference>
<gene>
    <name evidence="7" type="ORF">HMPREF9444_00105</name>
</gene>
<evidence type="ECO:0000256" key="5">
    <source>
        <dbReference type="ARBA" id="ARBA00023052"/>
    </source>
</evidence>
<evidence type="ECO:0000313" key="8">
    <source>
        <dbReference type="Proteomes" id="UP000018458"/>
    </source>
</evidence>
<dbReference type="HOGENOM" id="CLU_009227_4_1_6"/>
<organism evidence="7 8">
    <name type="scientific">Succinatimonas hippei (strain DSM 22608 / JCM 16073 / KCTC 15190 / YIT 12066)</name>
    <dbReference type="NCBI Taxonomy" id="762983"/>
    <lineage>
        <taxon>Bacteria</taxon>
        <taxon>Pseudomonadati</taxon>
        <taxon>Pseudomonadota</taxon>
        <taxon>Gammaproteobacteria</taxon>
        <taxon>Aeromonadales</taxon>
        <taxon>Succinivibrionaceae</taxon>
        <taxon>Succinatimonas</taxon>
    </lineage>
</organism>
<keyword evidence="8" id="KW-1185">Reference proteome</keyword>
<proteinExistence type="inferred from homology"/>
<dbReference type="PANTHER" id="PTHR47514:SF1">
    <property type="entry name" value="TRANSKETOLASE N-TERMINAL SECTION-RELATED"/>
    <property type="match status" value="1"/>
</dbReference>
<dbReference type="InterPro" id="IPR005474">
    <property type="entry name" value="Transketolase_N"/>
</dbReference>
<name>E8LHE6_SUCHY</name>
<accession>E8LHE6</accession>
<keyword evidence="3" id="KW-0808">Transferase</keyword>
<evidence type="ECO:0000259" key="6">
    <source>
        <dbReference type="Pfam" id="PF00456"/>
    </source>
</evidence>
<dbReference type="PROSITE" id="PS00801">
    <property type="entry name" value="TRANSKETOLASE_1"/>
    <property type="match status" value="1"/>
</dbReference>
<dbReference type="AlphaFoldDB" id="E8LHE6"/>
<dbReference type="PANTHER" id="PTHR47514">
    <property type="entry name" value="TRANSKETOLASE N-TERMINAL SECTION-RELATED"/>
    <property type="match status" value="1"/>
</dbReference>
<evidence type="ECO:0000313" key="7">
    <source>
        <dbReference type="EMBL" id="EFY08054.1"/>
    </source>
</evidence>
<dbReference type="Proteomes" id="UP000018458">
    <property type="component" value="Unassembled WGS sequence"/>
</dbReference>
<comment type="similarity">
    <text evidence="2">Belongs to the transketolase family.</text>
</comment>
<evidence type="ECO:0000256" key="2">
    <source>
        <dbReference type="ARBA" id="ARBA00007131"/>
    </source>
</evidence>
<sequence length="269" mass="28775">MQADLQQIAAKLRGLALEAIFAGGSGHPGGSLSLGEIMAALYFEAANINEKDPKDPKRDRVVLSKGHACPILYAALCLKGFITKEQLLSLRHTDSFLQGHPDMKGTPGVDMSTGSLGQGISAACGIAMGAKLKKEDFHVYAILGDGELDEGQVWEALMFAAHYKLDNLTVIVDHNGLQIDGPNSEVMDLANLKARFDAFGLNTIEIDGNNLNEVRQSLALAREVKGKPTLILANTVKGKGVSFMENQVGWHGKAPSREDLDKALAELGV</sequence>
<dbReference type="EMBL" id="AEVO01000006">
    <property type="protein sequence ID" value="EFY08054.1"/>
    <property type="molecule type" value="Genomic_DNA"/>
</dbReference>
<dbReference type="InterPro" id="IPR049557">
    <property type="entry name" value="Transketolase_CS"/>
</dbReference>
<dbReference type="GO" id="GO:0046872">
    <property type="term" value="F:metal ion binding"/>
    <property type="evidence" value="ECO:0007669"/>
    <property type="project" value="UniProtKB-KW"/>
</dbReference>
<reference evidence="7 8" key="1">
    <citation type="submission" date="2011-01" db="EMBL/GenBank/DDBJ databases">
        <authorList>
            <person name="Weinstock G."/>
            <person name="Sodergren E."/>
            <person name="Clifton S."/>
            <person name="Fulton L."/>
            <person name="Fulton B."/>
            <person name="Courtney L."/>
            <person name="Fronick C."/>
            <person name="Harrison M."/>
            <person name="Strong C."/>
            <person name="Farmer C."/>
            <person name="Delahaunty K."/>
            <person name="Markovic C."/>
            <person name="Hall O."/>
            <person name="Minx P."/>
            <person name="Tomlinson C."/>
            <person name="Mitreva M."/>
            <person name="Hou S."/>
            <person name="Chen J."/>
            <person name="Wollam A."/>
            <person name="Pepin K.H."/>
            <person name="Johnson M."/>
            <person name="Bhonagiri V."/>
            <person name="Zhang X."/>
            <person name="Suruliraj S."/>
            <person name="Warren W."/>
            <person name="Chinwalla A."/>
            <person name="Mardis E.R."/>
            <person name="Wilson R.K."/>
        </authorList>
    </citation>
    <scope>NUCLEOTIDE SEQUENCE [LARGE SCALE GENOMIC DNA]</scope>
    <source>
        <strain evidence="8">DSM 22608 / JCM 16073 / KCTC 15190 / YIT 12066</strain>
    </source>
</reference>
<evidence type="ECO:0000256" key="4">
    <source>
        <dbReference type="ARBA" id="ARBA00022723"/>
    </source>
</evidence>
<dbReference type="RefSeq" id="WP_009142334.1">
    <property type="nucleotide sequence ID" value="NZ_GL830944.1"/>
</dbReference>
<keyword evidence="5" id="KW-0786">Thiamine pyrophosphate</keyword>
<dbReference type="CDD" id="cd02012">
    <property type="entry name" value="TPP_TK"/>
    <property type="match status" value="1"/>
</dbReference>
<comment type="cofactor">
    <cofactor evidence="1">
        <name>thiamine diphosphate</name>
        <dbReference type="ChEBI" id="CHEBI:58937"/>
    </cofactor>
</comment>
<dbReference type="Pfam" id="PF00456">
    <property type="entry name" value="Transketolase_N"/>
    <property type="match status" value="1"/>
</dbReference>
<evidence type="ECO:0000256" key="3">
    <source>
        <dbReference type="ARBA" id="ARBA00022679"/>
    </source>
</evidence>
<dbReference type="eggNOG" id="COG3959">
    <property type="taxonomic scope" value="Bacteria"/>
</dbReference>
<protein>
    <submittedName>
        <fullName evidence="7">Transketolase, thiamine diphosphate binding domain protein</fullName>
    </submittedName>
</protein>
<dbReference type="GO" id="GO:0016740">
    <property type="term" value="F:transferase activity"/>
    <property type="evidence" value="ECO:0007669"/>
    <property type="project" value="UniProtKB-KW"/>
</dbReference>
<dbReference type="OrthoDB" id="140919at2"/>
<comment type="caution">
    <text evidence="7">The sequence shown here is derived from an EMBL/GenBank/DDBJ whole genome shotgun (WGS) entry which is preliminary data.</text>
</comment>
<evidence type="ECO:0000256" key="1">
    <source>
        <dbReference type="ARBA" id="ARBA00001964"/>
    </source>
</evidence>